<feature type="non-terminal residue" evidence="1">
    <location>
        <position position="1"/>
    </location>
</feature>
<name>A0A8X6KAU0_9ARAC</name>
<reference evidence="1" key="1">
    <citation type="submission" date="2020-08" db="EMBL/GenBank/DDBJ databases">
        <title>Multicomponent nature underlies the extraordinary mechanical properties of spider dragline silk.</title>
        <authorList>
            <person name="Kono N."/>
            <person name="Nakamura H."/>
            <person name="Mori M."/>
            <person name="Yoshida Y."/>
            <person name="Ohtoshi R."/>
            <person name="Malay A.D."/>
            <person name="Moran D.A.P."/>
            <person name="Tomita M."/>
            <person name="Numata K."/>
            <person name="Arakawa K."/>
        </authorList>
    </citation>
    <scope>NUCLEOTIDE SEQUENCE</scope>
</reference>
<proteinExistence type="predicted"/>
<gene>
    <name evidence="1" type="ORF">TNIN_295671</name>
</gene>
<keyword evidence="2" id="KW-1185">Reference proteome</keyword>
<organism evidence="1 2">
    <name type="scientific">Trichonephila inaurata madagascariensis</name>
    <dbReference type="NCBI Taxonomy" id="2747483"/>
    <lineage>
        <taxon>Eukaryota</taxon>
        <taxon>Metazoa</taxon>
        <taxon>Ecdysozoa</taxon>
        <taxon>Arthropoda</taxon>
        <taxon>Chelicerata</taxon>
        <taxon>Arachnida</taxon>
        <taxon>Araneae</taxon>
        <taxon>Araneomorphae</taxon>
        <taxon>Entelegynae</taxon>
        <taxon>Araneoidea</taxon>
        <taxon>Nephilidae</taxon>
        <taxon>Trichonephila</taxon>
        <taxon>Trichonephila inaurata</taxon>
    </lineage>
</organism>
<accession>A0A8X6KAU0</accession>
<dbReference type="EMBL" id="BMAV01024779">
    <property type="protein sequence ID" value="GFS36088.1"/>
    <property type="molecule type" value="Genomic_DNA"/>
</dbReference>
<dbReference type="Proteomes" id="UP000886998">
    <property type="component" value="Unassembled WGS sequence"/>
</dbReference>
<protein>
    <submittedName>
        <fullName evidence="1">Uncharacterized protein</fullName>
    </submittedName>
</protein>
<comment type="caution">
    <text evidence="1">The sequence shown here is derived from an EMBL/GenBank/DDBJ whole genome shotgun (WGS) entry which is preliminary data.</text>
</comment>
<evidence type="ECO:0000313" key="1">
    <source>
        <dbReference type="EMBL" id="GFS36088.1"/>
    </source>
</evidence>
<evidence type="ECO:0000313" key="2">
    <source>
        <dbReference type="Proteomes" id="UP000886998"/>
    </source>
</evidence>
<dbReference type="AlphaFoldDB" id="A0A8X6KAU0"/>
<sequence length="30" mass="3217">ISLENIIYAISDSCAPTCGTWQQNASSKTN</sequence>